<comment type="subcellular location">
    <subcellularLocation>
        <location evidence="1">Cell inner membrane</location>
        <topology evidence="1">Single-pass type II membrane protein</topology>
        <orientation evidence="1">Periplasmic side</orientation>
    </subcellularLocation>
</comment>
<dbReference type="RefSeq" id="WP_119525596.1">
    <property type="nucleotide sequence ID" value="NZ_NRHC01000095.1"/>
</dbReference>
<comment type="caution">
    <text evidence="14">The sequence shown here is derived from an EMBL/GenBank/DDBJ whole genome shotgun (WGS) entry which is preliminary data.</text>
</comment>
<dbReference type="Gene3D" id="3.10.50.40">
    <property type="match status" value="1"/>
</dbReference>
<dbReference type="PANTHER" id="PTHR47529:SF1">
    <property type="entry name" value="PERIPLASMIC CHAPERONE PPID"/>
    <property type="match status" value="1"/>
</dbReference>
<dbReference type="EMBL" id="NRHC01000095">
    <property type="protein sequence ID" value="RIY31394.1"/>
    <property type="molecule type" value="Genomic_DNA"/>
</dbReference>
<comment type="similarity">
    <text evidence="8">Belongs to the PpiD chaperone family.</text>
</comment>
<keyword evidence="4 12" id="KW-0812">Transmembrane</keyword>
<evidence type="ECO:0000313" key="15">
    <source>
        <dbReference type="Proteomes" id="UP000265691"/>
    </source>
</evidence>
<dbReference type="InterPro" id="IPR046357">
    <property type="entry name" value="PPIase_dom_sf"/>
</dbReference>
<dbReference type="GO" id="GO:0005886">
    <property type="term" value="C:plasma membrane"/>
    <property type="evidence" value="ECO:0007669"/>
    <property type="project" value="UniProtKB-SubCell"/>
</dbReference>
<dbReference type="Pfam" id="PF13624">
    <property type="entry name" value="SurA_N_3"/>
    <property type="match status" value="1"/>
</dbReference>
<dbReference type="Gene3D" id="1.10.4030.10">
    <property type="entry name" value="Porin chaperone SurA, peptide-binding domain"/>
    <property type="match status" value="1"/>
</dbReference>
<evidence type="ECO:0000256" key="9">
    <source>
        <dbReference type="ARBA" id="ARBA00040743"/>
    </source>
</evidence>
<gene>
    <name evidence="14" type="ORF">CKF54_06735</name>
</gene>
<reference evidence="14 15" key="1">
    <citation type="submission" date="2017-08" db="EMBL/GenBank/DDBJ databases">
        <title>Reclassification of Bisgaard taxon 37 and 44.</title>
        <authorList>
            <person name="Christensen H."/>
        </authorList>
    </citation>
    <scope>NUCLEOTIDE SEQUENCE [LARGE SCALE GENOMIC DNA]</scope>
    <source>
        <strain evidence="14 15">B96_3</strain>
    </source>
</reference>
<evidence type="ECO:0000259" key="13">
    <source>
        <dbReference type="PROSITE" id="PS50198"/>
    </source>
</evidence>
<keyword evidence="3" id="KW-0997">Cell inner membrane</keyword>
<dbReference type="GO" id="GO:0003755">
    <property type="term" value="F:peptidyl-prolyl cis-trans isomerase activity"/>
    <property type="evidence" value="ECO:0007669"/>
    <property type="project" value="UniProtKB-KW"/>
</dbReference>
<evidence type="ECO:0000256" key="7">
    <source>
        <dbReference type="ARBA" id="ARBA00023186"/>
    </source>
</evidence>
<dbReference type="PROSITE" id="PS50198">
    <property type="entry name" value="PPIC_PPIASE_2"/>
    <property type="match status" value="1"/>
</dbReference>
<keyword evidence="7" id="KW-0143">Chaperone</keyword>
<organism evidence="14 15">
    <name type="scientific">Psittacicella hinzii</name>
    <dbReference type="NCBI Taxonomy" id="2028575"/>
    <lineage>
        <taxon>Bacteria</taxon>
        <taxon>Pseudomonadati</taxon>
        <taxon>Pseudomonadota</taxon>
        <taxon>Gammaproteobacteria</taxon>
        <taxon>Pasteurellales</taxon>
        <taxon>Psittacicellaceae</taxon>
        <taxon>Psittacicella</taxon>
    </lineage>
</organism>
<evidence type="ECO:0000256" key="10">
    <source>
        <dbReference type="ARBA" id="ARBA00042775"/>
    </source>
</evidence>
<keyword evidence="11" id="KW-0697">Rotamase</keyword>
<dbReference type="InterPro" id="IPR000297">
    <property type="entry name" value="PPIase_PpiC"/>
</dbReference>
<evidence type="ECO:0000256" key="12">
    <source>
        <dbReference type="SAM" id="Phobius"/>
    </source>
</evidence>
<keyword evidence="6 12" id="KW-0472">Membrane</keyword>
<feature type="transmembrane region" description="Helical" evidence="12">
    <location>
        <begin position="12"/>
        <end position="31"/>
    </location>
</feature>
<sequence length="635" mass="71322">MIGKFNSIQKSFLFKLVPVAIAIPFIIQTITGSRLGIRQPNYLVSFSNKDVGIQYNEFQQAYQQRYNQLLQSYGQEEFEKFMTPANEQLLRMAVLDNLINDRLRLLYANDIGVSITDNEIIQNIRNNSMFHGADGQYSEDRIRAFLNYYGLTTQQYFGILANQMRDQFITNLLNNSYVTTDKELDTNIRLSFATAHVQVAQLDASANAASIEATAEQVQNYYDLHRDNYAIPAKASLSFIRYNRAELAAKAPKPTEEEMRAYYDVNPQLFNSSVYDLSAIVVDNEETANKVIEALKNGMSFTEAVKTYSTDVAARFNDGSLGNLSTNQLPAYFKNVVPEMQVHTYSNPVKDSDGKYHIAFLNAKQSSTVSYADAKAQINSTLTRANEQTYLQNLFAKVQEVVESYGNISQVAKILELPVITTSEFTSSSLPSMIPSDVARLAFTGDMQVNRVNSPQGIADSNDEIITQLDSYTASEYPTLEEVKDRVTADTKLALAQEANLAKLNELAPKLEAASVEEAKNLLADAKVTLSAEQEVQLMNPTKEQSPYLEALFTSAYKGNPVDYLVVNDTQDNRVYLLAVHGFTVENAAPAEVLKQFKDNYNQVVTYDYNNNFMQQLRKVYDVKINYELLGNSSN</sequence>
<evidence type="ECO:0000256" key="11">
    <source>
        <dbReference type="PROSITE-ProRule" id="PRU00278"/>
    </source>
</evidence>
<keyword evidence="15" id="KW-1185">Reference proteome</keyword>
<keyword evidence="2" id="KW-1003">Cell membrane</keyword>
<evidence type="ECO:0000256" key="6">
    <source>
        <dbReference type="ARBA" id="ARBA00023136"/>
    </source>
</evidence>
<keyword evidence="11" id="KW-0413">Isomerase</keyword>
<dbReference type="InterPro" id="IPR027304">
    <property type="entry name" value="Trigger_fact/SurA_dom_sf"/>
</dbReference>
<dbReference type="PANTHER" id="PTHR47529">
    <property type="entry name" value="PEPTIDYL-PROLYL CIS-TRANS ISOMERASE D"/>
    <property type="match status" value="1"/>
</dbReference>
<evidence type="ECO:0000256" key="5">
    <source>
        <dbReference type="ARBA" id="ARBA00022989"/>
    </source>
</evidence>
<evidence type="ECO:0000256" key="1">
    <source>
        <dbReference type="ARBA" id="ARBA00004382"/>
    </source>
</evidence>
<dbReference type="OrthoDB" id="9812372at2"/>
<dbReference type="Pfam" id="PF13145">
    <property type="entry name" value="Rotamase_2"/>
    <property type="match status" value="1"/>
</dbReference>
<evidence type="ECO:0000256" key="8">
    <source>
        <dbReference type="ARBA" id="ARBA00038408"/>
    </source>
</evidence>
<evidence type="ECO:0000256" key="2">
    <source>
        <dbReference type="ARBA" id="ARBA00022475"/>
    </source>
</evidence>
<dbReference type="Proteomes" id="UP000265691">
    <property type="component" value="Unassembled WGS sequence"/>
</dbReference>
<evidence type="ECO:0000256" key="4">
    <source>
        <dbReference type="ARBA" id="ARBA00022692"/>
    </source>
</evidence>
<evidence type="ECO:0000256" key="3">
    <source>
        <dbReference type="ARBA" id="ARBA00022519"/>
    </source>
</evidence>
<dbReference type="SUPFAM" id="SSF109998">
    <property type="entry name" value="Triger factor/SurA peptide-binding domain-like"/>
    <property type="match status" value="1"/>
</dbReference>
<feature type="domain" description="PpiC" evidence="13">
    <location>
        <begin position="272"/>
        <end position="362"/>
    </location>
</feature>
<dbReference type="SUPFAM" id="SSF54534">
    <property type="entry name" value="FKBP-like"/>
    <property type="match status" value="1"/>
</dbReference>
<dbReference type="AlphaFoldDB" id="A0A3A1Y5Q8"/>
<dbReference type="InterPro" id="IPR052029">
    <property type="entry name" value="PpiD_chaperone"/>
</dbReference>
<name>A0A3A1Y5Q8_9GAMM</name>
<protein>
    <recommendedName>
        <fullName evidence="9">Periplasmic chaperone PpiD</fullName>
    </recommendedName>
    <alternativeName>
        <fullName evidence="10">Periplasmic folding chaperone</fullName>
    </alternativeName>
</protein>
<keyword evidence="5 12" id="KW-1133">Transmembrane helix</keyword>
<accession>A0A3A1Y5Q8</accession>
<evidence type="ECO:0000313" key="14">
    <source>
        <dbReference type="EMBL" id="RIY31394.1"/>
    </source>
</evidence>
<proteinExistence type="inferred from homology"/>